<dbReference type="GO" id="GO:0020037">
    <property type="term" value="F:heme binding"/>
    <property type="evidence" value="ECO:0007669"/>
    <property type="project" value="InterPro"/>
</dbReference>
<evidence type="ECO:0000313" key="4">
    <source>
        <dbReference type="Proteomes" id="UP000528824"/>
    </source>
</evidence>
<comment type="similarity">
    <text evidence="2">Belongs to the cytochrome P450 family.</text>
</comment>
<comment type="cofactor">
    <cofactor evidence="1">
        <name>heme</name>
        <dbReference type="ChEBI" id="CHEBI:30413"/>
    </cofactor>
</comment>
<gene>
    <name evidence="3" type="ORF">GGI59_006185</name>
</gene>
<dbReference type="PANTHER" id="PTHR46696">
    <property type="entry name" value="P450, PUTATIVE (EUROFUNG)-RELATED"/>
    <property type="match status" value="1"/>
</dbReference>
<dbReference type="Proteomes" id="UP000528824">
    <property type="component" value="Unassembled WGS sequence"/>
</dbReference>
<dbReference type="CDD" id="cd11035">
    <property type="entry name" value="P450cam-like"/>
    <property type="match status" value="1"/>
</dbReference>
<dbReference type="InterPro" id="IPR036396">
    <property type="entry name" value="Cyt_P450_sf"/>
</dbReference>
<comment type="caution">
    <text evidence="3">The sequence shown here is derived from an EMBL/GenBank/DDBJ whole genome shotgun (WGS) entry which is preliminary data.</text>
</comment>
<evidence type="ECO:0000313" key="3">
    <source>
        <dbReference type="EMBL" id="MBB5564477.1"/>
    </source>
</evidence>
<dbReference type="SUPFAM" id="SSF48264">
    <property type="entry name" value="Cytochrome P450"/>
    <property type="match status" value="1"/>
</dbReference>
<organism evidence="3 4">
    <name type="scientific">Rhizobium lentis</name>
    <dbReference type="NCBI Taxonomy" id="1138194"/>
    <lineage>
        <taxon>Bacteria</taxon>
        <taxon>Pseudomonadati</taxon>
        <taxon>Pseudomonadota</taxon>
        <taxon>Alphaproteobacteria</taxon>
        <taxon>Hyphomicrobiales</taxon>
        <taxon>Rhizobiaceae</taxon>
        <taxon>Rhizobium/Agrobacterium group</taxon>
        <taxon>Rhizobium</taxon>
    </lineage>
</organism>
<dbReference type="AlphaFoldDB" id="A0A7W9CYD0"/>
<dbReference type="GO" id="GO:0005506">
    <property type="term" value="F:iron ion binding"/>
    <property type="evidence" value="ECO:0007669"/>
    <property type="project" value="InterPro"/>
</dbReference>
<dbReference type="PANTHER" id="PTHR46696:SF6">
    <property type="entry name" value="P450, PUTATIVE (EUROFUNG)-RELATED"/>
    <property type="match status" value="1"/>
</dbReference>
<dbReference type="PRINTS" id="PR00359">
    <property type="entry name" value="BP450"/>
</dbReference>
<evidence type="ECO:0000256" key="2">
    <source>
        <dbReference type="ARBA" id="ARBA00010617"/>
    </source>
</evidence>
<protein>
    <submittedName>
        <fullName evidence="3">Cytochrome P450</fullName>
    </submittedName>
</protein>
<dbReference type="Gene3D" id="1.10.630.10">
    <property type="entry name" value="Cytochrome P450"/>
    <property type="match status" value="1"/>
</dbReference>
<dbReference type="EMBL" id="JACHBC010000022">
    <property type="protein sequence ID" value="MBB5564477.1"/>
    <property type="molecule type" value="Genomic_DNA"/>
</dbReference>
<accession>A0A7W9CYD0</accession>
<sequence length="550" mass="62244">MFWLKLNSWQSNQKNFLPAKSIKLARTLEVLAGRQELSAGTHSLVAAMERMKSKCMFCLDLILPEERKPVKFRCRSARRAMHLRISTSAKTQRKSRAARRSDRCIACYRRVTLRKLVVWRSTIFLVSSARKIRFRRRVFDGRRKAVVTIRVPEHVPPEMVKDFSLFTSPGMERMPNGDPHAAVACLHNGPRIFYSPCNTRDGRGTWVITRAQDQRKLLQDTGTFSSHRSLFASALGENWPLIPLELDPPAHSVFRSLLNPLLSPKRIMELEPAVRDRAIALISKISASSTSCDVLTDFAFPFAVSIFLRLLGLSDERLETFVGWGRDLLHGDGIRRTAAARTILAFIDELAAMRRKQPADDFMTFVVQAKVDDRALRDEEIHGIGVLLFVAGLDTVATAIGFDLAYLARNPKEQELLRSKPDRIVLAAEELLRAYSTVQMIRVATKDINFEGAPIRKGDFVSCATMIANRDPAEFEHPNTIDLAREDNRHTAFAYGPHRCLGSHLARQEIVIALEEWLSRIPDFRIKDGTAPITYGGHVFGMENLILDWS</sequence>
<evidence type="ECO:0000256" key="1">
    <source>
        <dbReference type="ARBA" id="ARBA00001971"/>
    </source>
</evidence>
<keyword evidence="4" id="KW-1185">Reference proteome</keyword>
<name>A0A7W9CYD0_9HYPH</name>
<dbReference type="InterPro" id="IPR001128">
    <property type="entry name" value="Cyt_P450"/>
</dbReference>
<dbReference type="GO" id="GO:0016705">
    <property type="term" value="F:oxidoreductase activity, acting on paired donors, with incorporation or reduction of molecular oxygen"/>
    <property type="evidence" value="ECO:0007669"/>
    <property type="project" value="InterPro"/>
</dbReference>
<proteinExistence type="inferred from homology"/>
<reference evidence="3 4" key="1">
    <citation type="submission" date="2020-08" db="EMBL/GenBank/DDBJ databases">
        <title>Genomic Encyclopedia of Type Strains, Phase IV (KMG-V): Genome sequencing to study the core and pangenomes of soil and plant-associated prokaryotes.</title>
        <authorList>
            <person name="Whitman W."/>
        </authorList>
    </citation>
    <scope>NUCLEOTIDE SEQUENCE [LARGE SCALE GENOMIC DNA]</scope>
    <source>
        <strain evidence="3 4">SEMIA 4034</strain>
    </source>
</reference>
<dbReference type="GO" id="GO:0004497">
    <property type="term" value="F:monooxygenase activity"/>
    <property type="evidence" value="ECO:0007669"/>
    <property type="project" value="InterPro"/>
</dbReference>
<dbReference type="Pfam" id="PF00067">
    <property type="entry name" value="p450"/>
    <property type="match status" value="1"/>
</dbReference>
<dbReference type="InterPro" id="IPR002397">
    <property type="entry name" value="Cyt_P450_B"/>
</dbReference>